<keyword evidence="1" id="KW-1133">Transmembrane helix</keyword>
<dbReference type="GO" id="GO:0005886">
    <property type="term" value="C:plasma membrane"/>
    <property type="evidence" value="ECO:0007669"/>
    <property type="project" value="UniProtKB-SubCell"/>
</dbReference>
<evidence type="ECO:0000259" key="2">
    <source>
        <dbReference type="PROSITE" id="PS50850"/>
    </source>
</evidence>
<gene>
    <name evidence="3" type="ORF">NET02_11020</name>
</gene>
<protein>
    <submittedName>
        <fullName evidence="3">GlsB/YeaQ/YmgE family stress response membrane protein</fullName>
    </submittedName>
</protein>
<keyword evidence="1" id="KW-0472">Membrane</keyword>
<reference evidence="3" key="1">
    <citation type="submission" date="2022-06" db="EMBL/GenBank/DDBJ databases">
        <title>CFH 74404 Thermomicrobiaceae sp.</title>
        <authorList>
            <person name="Ming H."/>
            <person name="Li W.-J."/>
            <person name="Zhao Z."/>
        </authorList>
    </citation>
    <scope>NUCLEOTIDE SEQUENCE</scope>
    <source>
        <strain evidence="3">CFH 74404</strain>
    </source>
</reference>
<sequence length="88" mass="9436">MRETLLFLLIGAVAGVLAYIVMFRSVPRQRWGIIGAVAVGILGGVVGGWLMEWLGLEAVNWIGSLTVALVGALALLWLILRVLPKQPA</sequence>
<dbReference type="PROSITE" id="PS50850">
    <property type="entry name" value="MFS"/>
    <property type="match status" value="1"/>
</dbReference>
<name>A0AA41WBJ5_9BACT</name>
<dbReference type="InterPro" id="IPR020846">
    <property type="entry name" value="MFS_dom"/>
</dbReference>
<dbReference type="Proteomes" id="UP001165306">
    <property type="component" value="Unassembled WGS sequence"/>
</dbReference>
<evidence type="ECO:0000256" key="1">
    <source>
        <dbReference type="SAM" id="Phobius"/>
    </source>
</evidence>
<feature type="transmembrane region" description="Helical" evidence="1">
    <location>
        <begin position="6"/>
        <end position="24"/>
    </location>
</feature>
<proteinExistence type="predicted"/>
<comment type="caution">
    <text evidence="3">The sequence shown here is derived from an EMBL/GenBank/DDBJ whole genome shotgun (WGS) entry which is preliminary data.</text>
</comment>
<feature type="transmembrane region" description="Helical" evidence="1">
    <location>
        <begin position="62"/>
        <end position="83"/>
    </location>
</feature>
<evidence type="ECO:0000313" key="4">
    <source>
        <dbReference type="Proteomes" id="UP001165306"/>
    </source>
</evidence>
<feature type="transmembrane region" description="Helical" evidence="1">
    <location>
        <begin position="31"/>
        <end position="50"/>
    </location>
</feature>
<evidence type="ECO:0000313" key="3">
    <source>
        <dbReference type="EMBL" id="MCM8749682.1"/>
    </source>
</evidence>
<keyword evidence="1" id="KW-0812">Transmembrane</keyword>
<accession>A0AA41WBJ5</accession>
<dbReference type="GO" id="GO:0022857">
    <property type="term" value="F:transmembrane transporter activity"/>
    <property type="evidence" value="ECO:0007669"/>
    <property type="project" value="InterPro"/>
</dbReference>
<keyword evidence="4" id="KW-1185">Reference proteome</keyword>
<dbReference type="AlphaFoldDB" id="A0AA41WBJ5"/>
<dbReference type="RefSeq" id="WP_284057466.1">
    <property type="nucleotide sequence ID" value="NZ_JAMSLR010000007.1"/>
</dbReference>
<dbReference type="EMBL" id="JAMSLR010000007">
    <property type="protein sequence ID" value="MCM8749682.1"/>
    <property type="molecule type" value="Genomic_DNA"/>
</dbReference>
<organism evidence="3 4">
    <name type="scientific">Thermalbibacter longus</name>
    <dbReference type="NCBI Taxonomy" id="2951981"/>
    <lineage>
        <taxon>Bacteria</taxon>
        <taxon>Pseudomonadati</taxon>
        <taxon>Thermomicrobiota</taxon>
        <taxon>Thermomicrobia</taxon>
        <taxon>Thermomicrobiales</taxon>
        <taxon>Thermomicrobiaceae</taxon>
        <taxon>Thermalbibacter</taxon>
    </lineage>
</organism>
<feature type="domain" description="Major facilitator superfamily (MFS) profile" evidence="2">
    <location>
        <begin position="1"/>
        <end position="88"/>
    </location>
</feature>